<feature type="transmembrane region" description="Helical" evidence="19">
    <location>
        <begin position="157"/>
        <end position="175"/>
    </location>
</feature>
<name>A0A3R8NBD8_9BURK</name>
<feature type="transmembrane region" description="Helical" evidence="19">
    <location>
        <begin position="77"/>
        <end position="100"/>
    </location>
</feature>
<keyword evidence="13 19" id="KW-0472">Membrane</keyword>
<keyword evidence="11 19" id="KW-0460">Magnesium</keyword>
<dbReference type="GO" id="GO:0009236">
    <property type="term" value="P:cobalamin biosynthetic process"/>
    <property type="evidence" value="ECO:0007669"/>
    <property type="project" value="UniProtKB-UniRule"/>
</dbReference>
<dbReference type="GO" id="GO:0008818">
    <property type="term" value="F:cobalamin 5'-phosphate synthase activity"/>
    <property type="evidence" value="ECO:0007669"/>
    <property type="project" value="UniProtKB-UniRule"/>
</dbReference>
<sequence length="286" mass="30093">MQGNLLRHVLLALQFFTRIPLPARVARWVGYSPALMKASTAHFPAVGWLVGGVAALVLGLVVWGLAGMSAVPAHDAVWLLVALVAALLSTMATVLLTGAFHEDGLADVGDALGGSADRETALRIMKDSRLGTYGTITLLLVLLLKLCLLALLQVQGLVHAMLLVLAMHVLSRWTALLLPQWLPYVGGTPVAAGGTSKARSLLERLDRCTLWVSSLWALPAVLLVARVAGGAALLGVMVTLLLVVGGLGRFFRRRLGGITGDCMGATQQLAEVSGYLVLCLIMGAQP</sequence>
<dbReference type="PANTHER" id="PTHR34148">
    <property type="entry name" value="ADENOSYLCOBINAMIDE-GDP RIBAZOLETRANSFERASE"/>
    <property type="match status" value="1"/>
</dbReference>
<evidence type="ECO:0000313" key="20">
    <source>
        <dbReference type="EMBL" id="RRN44708.1"/>
    </source>
</evidence>
<evidence type="ECO:0000256" key="19">
    <source>
        <dbReference type="HAMAP-Rule" id="MF_00719"/>
    </source>
</evidence>
<dbReference type="Pfam" id="PF02654">
    <property type="entry name" value="CobS"/>
    <property type="match status" value="1"/>
</dbReference>
<comment type="catalytic activity">
    <reaction evidence="17 19">
        <text>alpha-ribazole + adenosylcob(III)inamide-GDP = adenosylcob(III)alamin + GMP + H(+)</text>
        <dbReference type="Rhea" id="RHEA:16049"/>
        <dbReference type="ChEBI" id="CHEBI:10329"/>
        <dbReference type="ChEBI" id="CHEBI:15378"/>
        <dbReference type="ChEBI" id="CHEBI:18408"/>
        <dbReference type="ChEBI" id="CHEBI:58115"/>
        <dbReference type="ChEBI" id="CHEBI:60487"/>
        <dbReference type="EC" id="2.7.8.26"/>
    </reaction>
</comment>
<dbReference type="OrthoDB" id="9794626at2"/>
<comment type="caution">
    <text evidence="20">The sequence shown here is derived from an EMBL/GenBank/DDBJ whole genome shotgun (WGS) entry which is preliminary data.</text>
</comment>
<evidence type="ECO:0000256" key="14">
    <source>
        <dbReference type="ARBA" id="ARBA00025228"/>
    </source>
</evidence>
<evidence type="ECO:0000256" key="10">
    <source>
        <dbReference type="ARBA" id="ARBA00022692"/>
    </source>
</evidence>
<comment type="similarity">
    <text evidence="4 19">Belongs to the CobS family.</text>
</comment>
<dbReference type="EC" id="2.7.8.26" evidence="5 19"/>
<keyword evidence="8 19" id="KW-0169">Cobalamin biosynthesis</keyword>
<comment type="catalytic activity">
    <reaction evidence="18 19">
        <text>alpha-ribazole 5'-phosphate + adenosylcob(III)inamide-GDP = adenosylcob(III)alamin 5'-phosphate + GMP + H(+)</text>
        <dbReference type="Rhea" id="RHEA:23560"/>
        <dbReference type="ChEBI" id="CHEBI:15378"/>
        <dbReference type="ChEBI" id="CHEBI:57918"/>
        <dbReference type="ChEBI" id="CHEBI:58115"/>
        <dbReference type="ChEBI" id="CHEBI:60487"/>
        <dbReference type="ChEBI" id="CHEBI:60493"/>
        <dbReference type="EC" id="2.7.8.26"/>
    </reaction>
</comment>
<evidence type="ECO:0000256" key="6">
    <source>
        <dbReference type="ARBA" id="ARBA00015850"/>
    </source>
</evidence>
<dbReference type="Proteomes" id="UP000270261">
    <property type="component" value="Unassembled WGS sequence"/>
</dbReference>
<evidence type="ECO:0000256" key="1">
    <source>
        <dbReference type="ARBA" id="ARBA00001946"/>
    </source>
</evidence>
<evidence type="ECO:0000256" key="11">
    <source>
        <dbReference type="ARBA" id="ARBA00022842"/>
    </source>
</evidence>
<evidence type="ECO:0000256" key="13">
    <source>
        <dbReference type="ARBA" id="ARBA00023136"/>
    </source>
</evidence>
<evidence type="ECO:0000256" key="4">
    <source>
        <dbReference type="ARBA" id="ARBA00010561"/>
    </source>
</evidence>
<reference evidence="20 21" key="1">
    <citation type="submission" date="2018-11" db="EMBL/GenBank/DDBJ databases">
        <title>Genome sequencing of Lautropia sp. KCOM 2505 (= ChDC F240).</title>
        <authorList>
            <person name="Kook J.-K."/>
            <person name="Park S.-N."/>
            <person name="Lim Y.K."/>
        </authorList>
    </citation>
    <scope>NUCLEOTIDE SEQUENCE [LARGE SCALE GENOMIC DNA]</scope>
    <source>
        <strain evidence="20 21">KCOM 2505</strain>
    </source>
</reference>
<dbReference type="UniPathway" id="UPA00148">
    <property type="reaction ID" value="UER00238"/>
</dbReference>
<comment type="function">
    <text evidence="14 19">Joins adenosylcobinamide-GDP and alpha-ribazole to generate adenosylcobalamin (Ado-cobalamin). Also synthesizes adenosylcobalamin 5'-phosphate from adenosylcobinamide-GDP and alpha-ribazole 5'-phosphate.</text>
</comment>
<keyword evidence="10 19" id="KW-0812">Transmembrane</keyword>
<comment type="subcellular location">
    <subcellularLocation>
        <location evidence="2 19">Cell membrane</location>
        <topology evidence="2 19">Multi-pass membrane protein</topology>
    </subcellularLocation>
</comment>
<organism evidence="20 21">
    <name type="scientific">Lautropia dentalis</name>
    <dbReference type="NCBI Taxonomy" id="2490857"/>
    <lineage>
        <taxon>Bacteria</taxon>
        <taxon>Pseudomonadati</taxon>
        <taxon>Pseudomonadota</taxon>
        <taxon>Betaproteobacteria</taxon>
        <taxon>Burkholderiales</taxon>
        <taxon>Burkholderiaceae</taxon>
        <taxon>Lautropia</taxon>
    </lineage>
</organism>
<gene>
    <name evidence="19" type="primary">cobS</name>
    <name evidence="20" type="ORF">EHV23_14265</name>
</gene>
<evidence type="ECO:0000256" key="2">
    <source>
        <dbReference type="ARBA" id="ARBA00004651"/>
    </source>
</evidence>
<evidence type="ECO:0000256" key="9">
    <source>
        <dbReference type="ARBA" id="ARBA00022679"/>
    </source>
</evidence>
<dbReference type="HAMAP" id="MF_00719">
    <property type="entry name" value="CobS"/>
    <property type="match status" value="1"/>
</dbReference>
<dbReference type="InterPro" id="IPR003805">
    <property type="entry name" value="CobS"/>
</dbReference>
<keyword evidence="7 19" id="KW-1003">Cell membrane</keyword>
<evidence type="ECO:0000256" key="15">
    <source>
        <dbReference type="ARBA" id="ARBA00032605"/>
    </source>
</evidence>
<proteinExistence type="inferred from homology"/>
<evidence type="ECO:0000256" key="8">
    <source>
        <dbReference type="ARBA" id="ARBA00022573"/>
    </source>
</evidence>
<evidence type="ECO:0000256" key="16">
    <source>
        <dbReference type="ARBA" id="ARBA00032853"/>
    </source>
</evidence>
<evidence type="ECO:0000256" key="17">
    <source>
        <dbReference type="ARBA" id="ARBA00048623"/>
    </source>
</evidence>
<protein>
    <recommendedName>
        <fullName evidence="6 19">Adenosylcobinamide-GDP ribazoletransferase</fullName>
        <ecNumber evidence="5 19">2.7.8.26</ecNumber>
    </recommendedName>
    <alternativeName>
        <fullName evidence="16 19">Cobalamin synthase</fullName>
    </alternativeName>
    <alternativeName>
        <fullName evidence="15 19">Cobalamin-5'-phosphate synthase</fullName>
    </alternativeName>
</protein>
<evidence type="ECO:0000256" key="18">
    <source>
        <dbReference type="ARBA" id="ARBA00049504"/>
    </source>
</evidence>
<dbReference type="AlphaFoldDB" id="A0A3R8NBD8"/>
<comment type="cofactor">
    <cofactor evidence="1 19">
        <name>Mg(2+)</name>
        <dbReference type="ChEBI" id="CHEBI:18420"/>
    </cofactor>
</comment>
<comment type="pathway">
    <text evidence="3 19">Cofactor biosynthesis; adenosylcobalamin biosynthesis; adenosylcobalamin from cob(II)yrinate a,c-diamide: step 7/7.</text>
</comment>
<evidence type="ECO:0000256" key="3">
    <source>
        <dbReference type="ARBA" id="ARBA00004663"/>
    </source>
</evidence>
<keyword evidence="12 19" id="KW-1133">Transmembrane helix</keyword>
<keyword evidence="9 19" id="KW-0808">Transferase</keyword>
<dbReference type="GO" id="GO:0051073">
    <property type="term" value="F:adenosylcobinamide-GDP ribazoletransferase activity"/>
    <property type="evidence" value="ECO:0007669"/>
    <property type="project" value="UniProtKB-UniRule"/>
</dbReference>
<dbReference type="GO" id="GO:0005886">
    <property type="term" value="C:plasma membrane"/>
    <property type="evidence" value="ECO:0007669"/>
    <property type="project" value="UniProtKB-SubCell"/>
</dbReference>
<accession>A0A3R8NBD8</accession>
<feature type="transmembrane region" description="Helical" evidence="19">
    <location>
        <begin position="130"/>
        <end position="152"/>
    </location>
</feature>
<feature type="transmembrane region" description="Helical" evidence="19">
    <location>
        <begin position="220"/>
        <end position="244"/>
    </location>
</feature>
<dbReference type="PANTHER" id="PTHR34148:SF1">
    <property type="entry name" value="ADENOSYLCOBINAMIDE-GDP RIBAZOLETRANSFERASE"/>
    <property type="match status" value="1"/>
</dbReference>
<evidence type="ECO:0000256" key="7">
    <source>
        <dbReference type="ARBA" id="ARBA00022475"/>
    </source>
</evidence>
<evidence type="ECO:0000256" key="5">
    <source>
        <dbReference type="ARBA" id="ARBA00013200"/>
    </source>
</evidence>
<feature type="transmembrane region" description="Helical" evidence="19">
    <location>
        <begin position="46"/>
        <end position="65"/>
    </location>
</feature>
<keyword evidence="21" id="KW-1185">Reference proteome</keyword>
<evidence type="ECO:0000313" key="21">
    <source>
        <dbReference type="Proteomes" id="UP000270261"/>
    </source>
</evidence>
<evidence type="ECO:0000256" key="12">
    <source>
        <dbReference type="ARBA" id="ARBA00022989"/>
    </source>
</evidence>
<dbReference type="EMBL" id="RRUE01000002">
    <property type="protein sequence ID" value="RRN44708.1"/>
    <property type="molecule type" value="Genomic_DNA"/>
</dbReference>